<reference evidence="2 3" key="2">
    <citation type="submission" date="2019-01" db="EMBL/GenBank/DDBJ databases">
        <title>Tautonia sociabilis, a novel thermotolerant planctomycete of Isosphaeraceae family, isolated from a 4000 m deep subterranean habitat.</title>
        <authorList>
            <person name="Kovaleva O.L."/>
            <person name="Elcheninov A.G."/>
            <person name="Van Heerden E."/>
            <person name="Toshchakov S.V."/>
            <person name="Novikov A."/>
            <person name="Bonch-Osmolovskaya E.A."/>
            <person name="Kublanov I.V."/>
        </authorList>
    </citation>
    <scope>NUCLEOTIDE SEQUENCE [LARGE SCALE GENOMIC DNA]</scope>
    <source>
        <strain evidence="2 3">GM2012</strain>
    </source>
</reference>
<keyword evidence="3" id="KW-1185">Reference proteome</keyword>
<sequence length="147" mass="16490">MAASVLVIRRLFQDLEIDWGKLKGPEIDRQQAKCDSGRAGEPGRGLPRPTLRHVLPEDLRDTGRLLDLYAEAVRSGLVRDSEHARLEFVASAEHALVAGTRNPCGLFVRMIRSGGGRFVTLRDEDAARARIHRYLYRGDRGDGMRLK</sequence>
<dbReference type="Proteomes" id="UP000280296">
    <property type="component" value="Unassembled WGS sequence"/>
</dbReference>
<evidence type="ECO:0000313" key="3">
    <source>
        <dbReference type="Proteomes" id="UP000280296"/>
    </source>
</evidence>
<evidence type="ECO:0000256" key="1">
    <source>
        <dbReference type="SAM" id="MobiDB-lite"/>
    </source>
</evidence>
<accession>A0A432ML51</accession>
<dbReference type="AlphaFoldDB" id="A0A432ML51"/>
<gene>
    <name evidence="2" type="ORF">TsocGM_09715</name>
</gene>
<evidence type="ECO:0000313" key="2">
    <source>
        <dbReference type="EMBL" id="RUL87989.1"/>
    </source>
</evidence>
<reference evidence="2 3" key="1">
    <citation type="submission" date="2018-12" db="EMBL/GenBank/DDBJ databases">
        <authorList>
            <person name="Toschakov S.V."/>
        </authorList>
    </citation>
    <scope>NUCLEOTIDE SEQUENCE [LARGE SCALE GENOMIC DNA]</scope>
    <source>
        <strain evidence="2 3">GM2012</strain>
    </source>
</reference>
<proteinExistence type="predicted"/>
<protein>
    <submittedName>
        <fullName evidence="2">Uncharacterized protein</fullName>
    </submittedName>
</protein>
<name>A0A432ML51_9BACT</name>
<comment type="caution">
    <text evidence="2">The sequence shown here is derived from an EMBL/GenBank/DDBJ whole genome shotgun (WGS) entry which is preliminary data.</text>
</comment>
<dbReference type="EMBL" id="RYZH01000015">
    <property type="protein sequence ID" value="RUL87989.1"/>
    <property type="molecule type" value="Genomic_DNA"/>
</dbReference>
<feature type="region of interest" description="Disordered" evidence="1">
    <location>
        <begin position="30"/>
        <end position="51"/>
    </location>
</feature>
<dbReference type="RefSeq" id="WP_126725110.1">
    <property type="nucleotide sequence ID" value="NZ_RYZH01000015.1"/>
</dbReference>
<organism evidence="2 3">
    <name type="scientific">Tautonia sociabilis</name>
    <dbReference type="NCBI Taxonomy" id="2080755"/>
    <lineage>
        <taxon>Bacteria</taxon>
        <taxon>Pseudomonadati</taxon>
        <taxon>Planctomycetota</taxon>
        <taxon>Planctomycetia</taxon>
        <taxon>Isosphaerales</taxon>
        <taxon>Isosphaeraceae</taxon>
        <taxon>Tautonia</taxon>
    </lineage>
</organism>